<evidence type="ECO:0000256" key="1">
    <source>
        <dbReference type="SAM" id="Phobius"/>
    </source>
</evidence>
<feature type="transmembrane region" description="Helical" evidence="1">
    <location>
        <begin position="94"/>
        <end position="111"/>
    </location>
</feature>
<organism evidence="2 3">
    <name type="scientific">Nyssa sinensis</name>
    <dbReference type="NCBI Taxonomy" id="561372"/>
    <lineage>
        <taxon>Eukaryota</taxon>
        <taxon>Viridiplantae</taxon>
        <taxon>Streptophyta</taxon>
        <taxon>Embryophyta</taxon>
        <taxon>Tracheophyta</taxon>
        <taxon>Spermatophyta</taxon>
        <taxon>Magnoliopsida</taxon>
        <taxon>eudicotyledons</taxon>
        <taxon>Gunneridae</taxon>
        <taxon>Pentapetalae</taxon>
        <taxon>asterids</taxon>
        <taxon>Cornales</taxon>
        <taxon>Nyssaceae</taxon>
        <taxon>Nyssa</taxon>
    </lineage>
</organism>
<sequence>MVLRQDTSWHSPGAAMNTTQPLHLMLLHIYWINNPNVESIKFEKHCDTNVGCIRWSLWLESFVDPTWILRESQGGEVLLAASLFQQTPQGKDHCSFSLFGLCVAVVVLWLLRVV</sequence>
<protein>
    <submittedName>
        <fullName evidence="2">Uncharacterized protein</fullName>
    </submittedName>
</protein>
<evidence type="ECO:0000313" key="2">
    <source>
        <dbReference type="EMBL" id="KAA8515479.1"/>
    </source>
</evidence>
<accession>A0A5J4ZC62</accession>
<proteinExistence type="predicted"/>
<name>A0A5J4ZC62_9ASTE</name>
<reference evidence="2 3" key="1">
    <citation type="submission" date="2019-09" db="EMBL/GenBank/DDBJ databases">
        <title>A chromosome-level genome assembly of the Chinese tupelo Nyssa sinensis.</title>
        <authorList>
            <person name="Yang X."/>
            <person name="Kang M."/>
            <person name="Yang Y."/>
            <person name="Xiong H."/>
            <person name="Wang M."/>
            <person name="Zhang Z."/>
            <person name="Wang Z."/>
            <person name="Wu H."/>
            <person name="Ma T."/>
            <person name="Liu J."/>
            <person name="Xi Z."/>
        </authorList>
    </citation>
    <scope>NUCLEOTIDE SEQUENCE [LARGE SCALE GENOMIC DNA]</scope>
    <source>
        <strain evidence="2">J267</strain>
        <tissue evidence="2">Leaf</tissue>
    </source>
</reference>
<keyword evidence="1" id="KW-1133">Transmembrane helix</keyword>
<evidence type="ECO:0000313" key="3">
    <source>
        <dbReference type="Proteomes" id="UP000325577"/>
    </source>
</evidence>
<keyword evidence="1" id="KW-0472">Membrane</keyword>
<dbReference type="EMBL" id="CM018052">
    <property type="protein sequence ID" value="KAA8515479.1"/>
    <property type="molecule type" value="Genomic_DNA"/>
</dbReference>
<gene>
    <name evidence="2" type="ORF">F0562_018910</name>
</gene>
<keyword evidence="3" id="KW-1185">Reference proteome</keyword>
<dbReference type="AlphaFoldDB" id="A0A5J4ZC62"/>
<dbReference type="Proteomes" id="UP000325577">
    <property type="component" value="Linkage Group LG9"/>
</dbReference>
<keyword evidence="1" id="KW-0812">Transmembrane</keyword>